<accession>A0A853ICX7</accession>
<dbReference type="SMART" id="SM00342">
    <property type="entry name" value="HTH_ARAC"/>
    <property type="match status" value="1"/>
</dbReference>
<dbReference type="CDD" id="cd03136">
    <property type="entry name" value="GATase1_AraC_ArgR_like"/>
    <property type="match status" value="1"/>
</dbReference>
<keyword evidence="6" id="KW-1185">Reference proteome</keyword>
<dbReference type="InterPro" id="IPR002818">
    <property type="entry name" value="DJ-1/PfpI"/>
</dbReference>
<evidence type="ECO:0000256" key="3">
    <source>
        <dbReference type="ARBA" id="ARBA00023163"/>
    </source>
</evidence>
<sequence>MTINNSAFRTIGFVLVDNFTMISQASAVEALRMANHISQQPLYQWKVLSSDGGPVTASDGVTVHTDGSFYTTDQVFDWIIVCGGLNVKEQCNKTLIQWLQRQAKKKVKLGAICTGSYLLAKGGLLDGYSCTIHWEHMASFKEEFPKLNVCNGLFRFDRDRLTCSGGTAPLDMMLDLISREHDRGLSADISEMFLYDRIRTEIEQQKVPLKHTLGVTQPKLVETVALMEANLEETISLDELASYVGLSRRQLERLFLKYLDCSPSRYYLKLRLQRARQLLQQTNLSIIDVAAACGFVSTPHFSKRYRDCFGIPPRDERLTLHTKSMTLQ</sequence>
<dbReference type="GO" id="GO:0043565">
    <property type="term" value="F:sequence-specific DNA binding"/>
    <property type="evidence" value="ECO:0007669"/>
    <property type="project" value="InterPro"/>
</dbReference>
<dbReference type="Pfam" id="PF12833">
    <property type="entry name" value="HTH_18"/>
    <property type="match status" value="1"/>
</dbReference>
<evidence type="ECO:0000259" key="4">
    <source>
        <dbReference type="PROSITE" id="PS01124"/>
    </source>
</evidence>
<dbReference type="PROSITE" id="PS00041">
    <property type="entry name" value="HTH_ARAC_FAMILY_1"/>
    <property type="match status" value="1"/>
</dbReference>
<keyword evidence="1" id="KW-0805">Transcription regulation</keyword>
<dbReference type="SUPFAM" id="SSF46689">
    <property type="entry name" value="Homeodomain-like"/>
    <property type="match status" value="2"/>
</dbReference>
<dbReference type="Proteomes" id="UP000569732">
    <property type="component" value="Unassembled WGS sequence"/>
</dbReference>
<dbReference type="PANTHER" id="PTHR43130">
    <property type="entry name" value="ARAC-FAMILY TRANSCRIPTIONAL REGULATOR"/>
    <property type="match status" value="1"/>
</dbReference>
<dbReference type="InterPro" id="IPR009057">
    <property type="entry name" value="Homeodomain-like_sf"/>
</dbReference>
<dbReference type="AlphaFoldDB" id="A0A853ICX7"/>
<dbReference type="GO" id="GO:0003700">
    <property type="term" value="F:DNA-binding transcription factor activity"/>
    <property type="evidence" value="ECO:0007669"/>
    <property type="project" value="InterPro"/>
</dbReference>
<evidence type="ECO:0000313" key="5">
    <source>
        <dbReference type="EMBL" id="NYZ67781.1"/>
    </source>
</evidence>
<organism evidence="5 6">
    <name type="scientific">Spartinivicinus marinus</name>
    <dbReference type="NCBI Taxonomy" id="2994442"/>
    <lineage>
        <taxon>Bacteria</taxon>
        <taxon>Pseudomonadati</taxon>
        <taxon>Pseudomonadota</taxon>
        <taxon>Gammaproteobacteria</taxon>
        <taxon>Oceanospirillales</taxon>
        <taxon>Zooshikellaceae</taxon>
        <taxon>Spartinivicinus</taxon>
    </lineage>
</organism>
<dbReference type="InterPro" id="IPR018062">
    <property type="entry name" value="HTH_AraC-typ_CS"/>
</dbReference>
<dbReference type="PROSITE" id="PS01124">
    <property type="entry name" value="HTH_ARAC_FAMILY_2"/>
    <property type="match status" value="1"/>
</dbReference>
<dbReference type="InterPro" id="IPR029062">
    <property type="entry name" value="Class_I_gatase-like"/>
</dbReference>
<dbReference type="Pfam" id="PF01965">
    <property type="entry name" value="DJ-1_PfpI"/>
    <property type="match status" value="1"/>
</dbReference>
<dbReference type="PANTHER" id="PTHR43130:SF3">
    <property type="entry name" value="HTH-TYPE TRANSCRIPTIONAL REGULATOR RV1931C"/>
    <property type="match status" value="1"/>
</dbReference>
<dbReference type="FunFam" id="1.10.10.60:FF:000090">
    <property type="entry name" value="Transcriptional regulator ArgR, AraC family"/>
    <property type="match status" value="1"/>
</dbReference>
<name>A0A853ICX7_9GAMM</name>
<feature type="domain" description="HTH araC/xylS-type" evidence="4">
    <location>
        <begin position="221"/>
        <end position="319"/>
    </location>
</feature>
<dbReference type="RefSeq" id="WP_180569800.1">
    <property type="nucleotide sequence ID" value="NZ_JACCKB010000029.1"/>
</dbReference>
<gene>
    <name evidence="5" type="ORF">H0A36_17345</name>
</gene>
<dbReference type="InterPro" id="IPR018060">
    <property type="entry name" value="HTH_AraC"/>
</dbReference>
<keyword evidence="3" id="KW-0804">Transcription</keyword>
<protein>
    <submittedName>
        <fullName evidence="5">GlxA family transcriptional regulator</fullName>
    </submittedName>
</protein>
<proteinExistence type="predicted"/>
<evidence type="ECO:0000313" key="6">
    <source>
        <dbReference type="Proteomes" id="UP000569732"/>
    </source>
</evidence>
<dbReference type="Gene3D" id="3.40.50.880">
    <property type="match status" value="1"/>
</dbReference>
<dbReference type="InterPro" id="IPR052158">
    <property type="entry name" value="INH-QAR"/>
</dbReference>
<evidence type="ECO:0000256" key="1">
    <source>
        <dbReference type="ARBA" id="ARBA00023015"/>
    </source>
</evidence>
<dbReference type="SUPFAM" id="SSF52317">
    <property type="entry name" value="Class I glutamine amidotransferase-like"/>
    <property type="match status" value="1"/>
</dbReference>
<evidence type="ECO:0000256" key="2">
    <source>
        <dbReference type="ARBA" id="ARBA00023125"/>
    </source>
</evidence>
<comment type="caution">
    <text evidence="5">The sequence shown here is derived from an EMBL/GenBank/DDBJ whole genome shotgun (WGS) entry which is preliminary data.</text>
</comment>
<keyword evidence="2" id="KW-0238">DNA-binding</keyword>
<dbReference type="Gene3D" id="1.10.10.60">
    <property type="entry name" value="Homeodomain-like"/>
    <property type="match status" value="1"/>
</dbReference>
<dbReference type="EMBL" id="JACCKB010000029">
    <property type="protein sequence ID" value="NYZ67781.1"/>
    <property type="molecule type" value="Genomic_DNA"/>
</dbReference>
<reference evidence="5 6" key="1">
    <citation type="submission" date="2020-07" db="EMBL/GenBank/DDBJ databases">
        <title>Endozoicomonas sp. nov., isolated from sediment.</title>
        <authorList>
            <person name="Gu T."/>
        </authorList>
    </citation>
    <scope>NUCLEOTIDE SEQUENCE [LARGE SCALE GENOMIC DNA]</scope>
    <source>
        <strain evidence="5 6">SM1973</strain>
    </source>
</reference>